<feature type="transmembrane region" description="Helical" evidence="6">
    <location>
        <begin position="44"/>
        <end position="65"/>
    </location>
</feature>
<dbReference type="PANTHER" id="PTHR43701:SF2">
    <property type="entry name" value="MEMBRANE TRANSPORTER PROTEIN YJNA-RELATED"/>
    <property type="match status" value="1"/>
</dbReference>
<reference evidence="8" key="1">
    <citation type="submission" date="2023-07" db="EMBL/GenBank/DDBJ databases">
        <title>Conexibacter stalactiti sp. nov., isolated from stalactites in a lava cave and emended description of the genus Conexibacter.</title>
        <authorList>
            <person name="Lee S.D."/>
        </authorList>
    </citation>
    <scope>NUCLEOTIDE SEQUENCE [LARGE SCALE GENOMIC DNA]</scope>
    <source>
        <strain evidence="8">KCTC 39840</strain>
    </source>
</reference>
<keyword evidence="8" id="KW-1185">Reference proteome</keyword>
<evidence type="ECO:0000313" key="8">
    <source>
        <dbReference type="Proteomes" id="UP001284601"/>
    </source>
</evidence>
<feature type="transmembrane region" description="Helical" evidence="6">
    <location>
        <begin position="101"/>
        <end position="118"/>
    </location>
</feature>
<comment type="subcellular location">
    <subcellularLocation>
        <location evidence="6">Cell membrane</location>
        <topology evidence="6">Multi-pass membrane protein</topology>
    </subcellularLocation>
    <subcellularLocation>
        <location evidence="1">Membrane</location>
        <topology evidence="1">Multi-pass membrane protein</topology>
    </subcellularLocation>
</comment>
<evidence type="ECO:0000256" key="1">
    <source>
        <dbReference type="ARBA" id="ARBA00004141"/>
    </source>
</evidence>
<sequence>MSVGLALGLIAFGLAVGAAAGLLGVGGGILMVPFLTLAIGVEQHAAQATSLLVVLPTAVVATITLQRRGVGDLWGALQLGALGAVGAVGGGLLALALPATTLRICFAVFLGGIGVRLARSGWAAMHAAAPGSHG</sequence>
<evidence type="ECO:0000256" key="4">
    <source>
        <dbReference type="ARBA" id="ARBA00022989"/>
    </source>
</evidence>
<keyword evidence="6" id="KW-1003">Cell membrane</keyword>
<dbReference type="PANTHER" id="PTHR43701">
    <property type="entry name" value="MEMBRANE TRANSPORTER PROTEIN MJ0441-RELATED"/>
    <property type="match status" value="1"/>
</dbReference>
<evidence type="ECO:0000256" key="5">
    <source>
        <dbReference type="ARBA" id="ARBA00023136"/>
    </source>
</evidence>
<protein>
    <recommendedName>
        <fullName evidence="6">Probable membrane transporter protein</fullName>
    </recommendedName>
</protein>
<comment type="caution">
    <text evidence="7">The sequence shown here is derived from an EMBL/GenBank/DDBJ whole genome shotgun (WGS) entry which is preliminary data.</text>
</comment>
<dbReference type="EMBL" id="JAWSTH010000047">
    <property type="protein sequence ID" value="MDW5596115.1"/>
    <property type="molecule type" value="Genomic_DNA"/>
</dbReference>
<evidence type="ECO:0000313" key="7">
    <source>
        <dbReference type="EMBL" id="MDW5596115.1"/>
    </source>
</evidence>
<name>A0ABU4HS99_9ACTN</name>
<dbReference type="InterPro" id="IPR051598">
    <property type="entry name" value="TSUP/Inactive_protease-like"/>
</dbReference>
<evidence type="ECO:0000256" key="2">
    <source>
        <dbReference type="ARBA" id="ARBA00009142"/>
    </source>
</evidence>
<evidence type="ECO:0000256" key="6">
    <source>
        <dbReference type="RuleBase" id="RU363041"/>
    </source>
</evidence>
<proteinExistence type="inferred from homology"/>
<accession>A0ABU4HS99</accession>
<organism evidence="7 8">
    <name type="scientific">Conexibacter stalactiti</name>
    <dbReference type="NCBI Taxonomy" id="1940611"/>
    <lineage>
        <taxon>Bacteria</taxon>
        <taxon>Bacillati</taxon>
        <taxon>Actinomycetota</taxon>
        <taxon>Thermoleophilia</taxon>
        <taxon>Solirubrobacterales</taxon>
        <taxon>Conexibacteraceae</taxon>
        <taxon>Conexibacter</taxon>
    </lineage>
</organism>
<keyword evidence="4 6" id="KW-1133">Transmembrane helix</keyword>
<dbReference type="Proteomes" id="UP001284601">
    <property type="component" value="Unassembled WGS sequence"/>
</dbReference>
<keyword evidence="3 6" id="KW-0812">Transmembrane</keyword>
<feature type="transmembrane region" description="Helical" evidence="6">
    <location>
        <begin position="77"/>
        <end position="95"/>
    </location>
</feature>
<dbReference type="RefSeq" id="WP_318598494.1">
    <property type="nucleotide sequence ID" value="NZ_JAWSTH010000047.1"/>
</dbReference>
<gene>
    <name evidence="7" type="ORF">R7226_17340</name>
</gene>
<dbReference type="InterPro" id="IPR002781">
    <property type="entry name" value="TM_pro_TauE-like"/>
</dbReference>
<evidence type="ECO:0000256" key="3">
    <source>
        <dbReference type="ARBA" id="ARBA00022692"/>
    </source>
</evidence>
<dbReference type="Pfam" id="PF01925">
    <property type="entry name" value="TauE"/>
    <property type="match status" value="1"/>
</dbReference>
<reference evidence="7 8" key="2">
    <citation type="submission" date="2023-10" db="EMBL/GenBank/DDBJ databases">
        <authorList>
            <person name="Han X.F."/>
        </authorList>
    </citation>
    <scope>NUCLEOTIDE SEQUENCE [LARGE SCALE GENOMIC DNA]</scope>
    <source>
        <strain evidence="7 8">KCTC 39840</strain>
    </source>
</reference>
<comment type="similarity">
    <text evidence="2 6">Belongs to the 4-toluene sulfonate uptake permease (TSUP) (TC 2.A.102) family.</text>
</comment>
<keyword evidence="5 6" id="KW-0472">Membrane</keyword>